<proteinExistence type="inferred from homology"/>
<gene>
    <name evidence="1" type="primary">napD</name>
    <name evidence="2" type="ORF">AACH10_03315</name>
</gene>
<sequence>MSILGVIVRTRPEDLAATEQALRALPGTDIAAPAGEADGRLVVVIEDTPARTAAAVMAEIALWPRVLNTSLVYEYSGPDVPHTAVELTGYTDWRNSLADGRGPLPRRG</sequence>
<accession>A0ABU9CG24</accession>
<keyword evidence="3" id="KW-1185">Reference proteome</keyword>
<reference evidence="2 3" key="1">
    <citation type="submission" date="2024-04" db="EMBL/GenBank/DDBJ databases">
        <title>Novel species of the genus Ideonella isolated from streams.</title>
        <authorList>
            <person name="Lu H."/>
        </authorList>
    </citation>
    <scope>NUCLEOTIDE SEQUENCE [LARGE SCALE GENOMIC DNA]</scope>
    <source>
        <strain evidence="2 3">DXS22W</strain>
    </source>
</reference>
<evidence type="ECO:0000313" key="3">
    <source>
        <dbReference type="Proteomes" id="UP001365405"/>
    </source>
</evidence>
<dbReference type="RefSeq" id="WP_341408931.1">
    <property type="nucleotide sequence ID" value="NZ_JBBUTH010000001.1"/>
</dbReference>
<protein>
    <recommendedName>
        <fullName evidence="1">Chaperone NapD</fullName>
    </recommendedName>
    <alternativeName>
        <fullName evidence="1">NapA signal peptide-binding chaperone NapD</fullName>
    </alternativeName>
</protein>
<evidence type="ECO:0000313" key="2">
    <source>
        <dbReference type="EMBL" id="MEK8049260.1"/>
    </source>
</evidence>
<dbReference type="Proteomes" id="UP001365405">
    <property type="component" value="Unassembled WGS sequence"/>
</dbReference>
<evidence type="ECO:0000256" key="1">
    <source>
        <dbReference type="HAMAP-Rule" id="MF_02200"/>
    </source>
</evidence>
<dbReference type="EMBL" id="JBBUTH010000001">
    <property type="protein sequence ID" value="MEK8049260.1"/>
    <property type="molecule type" value="Genomic_DNA"/>
</dbReference>
<comment type="caution">
    <text evidence="2">The sequence shown here is derived from an EMBL/GenBank/DDBJ whole genome shotgun (WGS) entry which is preliminary data.</text>
</comment>
<keyword evidence="1" id="KW-0143">Chaperone</keyword>
<organism evidence="2 3">
    <name type="scientific">Pseudaquabacterium inlustre</name>
    <dbReference type="NCBI Taxonomy" id="2984192"/>
    <lineage>
        <taxon>Bacteria</taxon>
        <taxon>Pseudomonadati</taxon>
        <taxon>Pseudomonadota</taxon>
        <taxon>Betaproteobacteria</taxon>
        <taxon>Burkholderiales</taxon>
        <taxon>Sphaerotilaceae</taxon>
        <taxon>Pseudaquabacterium</taxon>
    </lineage>
</organism>
<comment type="subunit">
    <text evidence="1">Interacts with the cytoplasmic NapA precursor.</text>
</comment>
<dbReference type="Gene3D" id="3.30.70.920">
    <property type="match status" value="1"/>
</dbReference>
<name>A0ABU9CG24_9BURK</name>
<comment type="similarity">
    <text evidence="1">Belongs to the NapD family.</text>
</comment>
<keyword evidence="1" id="KW-0963">Cytoplasm</keyword>
<comment type="subcellular location">
    <subcellularLocation>
        <location evidence="1">Cytoplasm</location>
    </subcellularLocation>
</comment>
<dbReference type="InterPro" id="IPR005623">
    <property type="entry name" value="Chaperone_NapD_NO3_reduct"/>
</dbReference>
<dbReference type="HAMAP" id="MF_02200">
    <property type="entry name" value="NapD"/>
    <property type="match status" value="1"/>
</dbReference>
<dbReference type="Pfam" id="PF03927">
    <property type="entry name" value="NapD"/>
    <property type="match status" value="1"/>
</dbReference>
<comment type="function">
    <text evidence="1">Chaperone for NapA, the catalytic subunit of the periplasmic nitrate reductase. It binds directly and specifically to the twin-arginine signal peptide of NapA, preventing premature interaction with the Tat translocase and premature export.</text>
</comment>